<evidence type="ECO:0000313" key="1">
    <source>
        <dbReference type="EMBL" id="KAH7994266.1"/>
    </source>
</evidence>
<accession>A0ACB8ENP9</accession>
<dbReference type="EMBL" id="CM037620">
    <property type="protein sequence ID" value="KAH7994266.1"/>
    <property type="molecule type" value="Genomic_DNA"/>
</dbReference>
<gene>
    <name evidence="1" type="primary">NOL6_2</name>
    <name evidence="1" type="ORF">K3G42_000718</name>
</gene>
<keyword evidence="2" id="KW-1185">Reference proteome</keyword>
<comment type="caution">
    <text evidence="1">The sequence shown here is derived from an EMBL/GenBank/DDBJ whole genome shotgun (WGS) entry which is preliminary data.</text>
</comment>
<sequence>MGSSAAGLCACREAFGDLALFFYDKHGGEVIGVLWKPSSFAPQPFKASTMRGRMMLMSSSESLMVPNVTAILEDFEVLGEGLVKAVEARTEKWSI</sequence>
<reference evidence="1" key="1">
    <citation type="submission" date="2021-08" db="EMBL/GenBank/DDBJ databases">
        <title>The first chromosome-level gecko genome reveals the dynamic sex chromosomes of Neotropical dwarf geckos (Sphaerodactylidae: Sphaerodactylus).</title>
        <authorList>
            <person name="Pinto B.J."/>
            <person name="Keating S.E."/>
            <person name="Gamble T."/>
        </authorList>
    </citation>
    <scope>NUCLEOTIDE SEQUENCE</scope>
    <source>
        <strain evidence="1">TG3544</strain>
    </source>
</reference>
<name>A0ACB8ENP9_9SAUR</name>
<dbReference type="Proteomes" id="UP000827872">
    <property type="component" value="Linkage Group LG07"/>
</dbReference>
<evidence type="ECO:0000313" key="2">
    <source>
        <dbReference type="Proteomes" id="UP000827872"/>
    </source>
</evidence>
<protein>
    <submittedName>
        <fullName evidence="1">Nucleolar protein 6</fullName>
    </submittedName>
</protein>
<organism evidence="1 2">
    <name type="scientific">Sphaerodactylus townsendi</name>
    <dbReference type="NCBI Taxonomy" id="933632"/>
    <lineage>
        <taxon>Eukaryota</taxon>
        <taxon>Metazoa</taxon>
        <taxon>Chordata</taxon>
        <taxon>Craniata</taxon>
        <taxon>Vertebrata</taxon>
        <taxon>Euteleostomi</taxon>
        <taxon>Lepidosauria</taxon>
        <taxon>Squamata</taxon>
        <taxon>Bifurcata</taxon>
        <taxon>Gekkota</taxon>
        <taxon>Sphaerodactylidae</taxon>
        <taxon>Sphaerodactylus</taxon>
    </lineage>
</organism>
<proteinExistence type="predicted"/>